<sequence length="73" mass="7535">MVDVGEDGFDAVLFLLEDGQADRVGVVGLREPELFVFEAFLLPGQIAALGLGFGVDAVEDVLDHAGEGVGGFG</sequence>
<dbReference type="RefSeq" id="WP_317140387.1">
    <property type="nucleotide sequence ID" value="NZ_CP118157.1"/>
</dbReference>
<dbReference type="AlphaFoldDB" id="A0AA97FKC8"/>
<protein>
    <submittedName>
        <fullName evidence="1">Uncharacterized protein</fullName>
    </submittedName>
</protein>
<keyword evidence="2" id="KW-1185">Reference proteome</keyword>
<gene>
    <name evidence="1" type="ORF">N8K70_04325</name>
</gene>
<reference evidence="1 2" key="1">
    <citation type="submission" date="2023-02" db="EMBL/GenBank/DDBJ databases">
        <title>Microbacterium betulae sp. nov., isolated from birch wood.</title>
        <authorList>
            <person name="Pasciak M."/>
            <person name="Pawlik K.J."/>
            <person name="Martynowski D."/>
            <person name="Laczmanski L."/>
            <person name="Ciekot J."/>
            <person name="Szponar B."/>
            <person name="Wojcik-Fatla A."/>
            <person name="Mackiewicz B."/>
            <person name="Farian E."/>
            <person name="Cholewa G."/>
            <person name="Cholewa A."/>
            <person name="Dutkiewicz J."/>
        </authorList>
    </citation>
    <scope>NUCLEOTIDE SEQUENCE [LARGE SCALE GENOMIC DNA]</scope>
    <source>
        <strain evidence="1 2">AB</strain>
    </source>
</reference>
<dbReference type="Proteomes" id="UP001305498">
    <property type="component" value="Chromosome"/>
</dbReference>
<organism evidence="1 2">
    <name type="scientific">Microbacterium betulae</name>
    <dbReference type="NCBI Taxonomy" id="2981139"/>
    <lineage>
        <taxon>Bacteria</taxon>
        <taxon>Bacillati</taxon>
        <taxon>Actinomycetota</taxon>
        <taxon>Actinomycetes</taxon>
        <taxon>Micrococcales</taxon>
        <taxon>Microbacteriaceae</taxon>
        <taxon>Microbacterium</taxon>
    </lineage>
</organism>
<proteinExistence type="predicted"/>
<accession>A0AA97FKC8</accession>
<name>A0AA97FKC8_9MICO</name>
<dbReference type="EMBL" id="CP118157">
    <property type="protein sequence ID" value="WOF23915.1"/>
    <property type="molecule type" value="Genomic_DNA"/>
</dbReference>
<evidence type="ECO:0000313" key="2">
    <source>
        <dbReference type="Proteomes" id="UP001305498"/>
    </source>
</evidence>
<dbReference type="KEGG" id="mbet:N8K70_04325"/>
<evidence type="ECO:0000313" key="1">
    <source>
        <dbReference type="EMBL" id="WOF23915.1"/>
    </source>
</evidence>